<dbReference type="Proteomes" id="UP000275836">
    <property type="component" value="Unassembled WGS sequence"/>
</dbReference>
<dbReference type="InterPro" id="IPR038461">
    <property type="entry name" value="Schlafen_AlbA_2_dom_sf"/>
</dbReference>
<feature type="domain" description="Schlafen AlbA-2" evidence="1">
    <location>
        <begin position="16"/>
        <end position="151"/>
    </location>
</feature>
<dbReference type="EMBL" id="RHGY01000002">
    <property type="protein sequence ID" value="RRG18254.1"/>
    <property type="molecule type" value="Genomic_DNA"/>
</dbReference>
<proteinExistence type="predicted"/>
<gene>
    <name evidence="2" type="ORF">D3P96_02915</name>
</gene>
<evidence type="ECO:0000259" key="1">
    <source>
        <dbReference type="Pfam" id="PF04326"/>
    </source>
</evidence>
<dbReference type="PANTHER" id="PTHR30595">
    <property type="entry name" value="GLPR-RELATED TRANSCRIPTIONAL REPRESSOR"/>
    <property type="match status" value="1"/>
</dbReference>
<dbReference type="OrthoDB" id="869451at2"/>
<organism evidence="2 3">
    <name type="scientific">Weissella viridescens</name>
    <name type="common">Lactobacillus viridescens</name>
    <dbReference type="NCBI Taxonomy" id="1629"/>
    <lineage>
        <taxon>Bacteria</taxon>
        <taxon>Bacillati</taxon>
        <taxon>Bacillota</taxon>
        <taxon>Bacilli</taxon>
        <taxon>Lactobacillales</taxon>
        <taxon>Lactobacillaceae</taxon>
        <taxon>Weissella</taxon>
    </lineage>
</organism>
<dbReference type="PANTHER" id="PTHR30595:SF6">
    <property type="entry name" value="SCHLAFEN ALBA-2 DOMAIN-CONTAINING PROTEIN"/>
    <property type="match status" value="1"/>
</dbReference>
<evidence type="ECO:0000313" key="2">
    <source>
        <dbReference type="EMBL" id="RRG18254.1"/>
    </source>
</evidence>
<comment type="caution">
    <text evidence="2">The sequence shown here is derived from an EMBL/GenBank/DDBJ whole genome shotgun (WGS) entry which is preliminary data.</text>
</comment>
<dbReference type="RefSeq" id="WP_124942898.1">
    <property type="nucleotide sequence ID" value="NZ_RHGY01000002.1"/>
</dbReference>
<keyword evidence="2" id="KW-0067">ATP-binding</keyword>
<dbReference type="Gene3D" id="3.30.950.30">
    <property type="entry name" value="Schlafen, AAA domain"/>
    <property type="match status" value="1"/>
</dbReference>
<reference evidence="2 3" key="1">
    <citation type="submission" date="2018-10" db="EMBL/GenBank/DDBJ databases">
        <title>Draft genome sequence of Weissella viridescens UCO-SMC3.</title>
        <authorList>
            <person name="Garcia-Cancino A."/>
            <person name="Espinoza-Monje M."/>
            <person name="Albarracin L."/>
            <person name="Garcia-Castillo V."/>
            <person name="Campos-Martin J."/>
            <person name="Nakano Y."/>
            <person name="Guitierrez-Zamorano C."/>
            <person name="Ikeda-Ohtsubo W."/>
            <person name="Morita H."/>
            <person name="Kitazawa H."/>
            <person name="Villena J."/>
        </authorList>
    </citation>
    <scope>NUCLEOTIDE SEQUENCE [LARGE SCALE GENOMIC DNA]</scope>
    <source>
        <strain evidence="2 3">UCO-SMC3</strain>
    </source>
</reference>
<dbReference type="InterPro" id="IPR007421">
    <property type="entry name" value="Schlafen_AlbA_2_dom"/>
</dbReference>
<dbReference type="AlphaFoldDB" id="A0A3P2RCD9"/>
<dbReference type="GO" id="GO:0005524">
    <property type="term" value="F:ATP binding"/>
    <property type="evidence" value="ECO:0007669"/>
    <property type="project" value="UniProtKB-KW"/>
</dbReference>
<accession>A0A3P2RCD9</accession>
<evidence type="ECO:0000313" key="3">
    <source>
        <dbReference type="Proteomes" id="UP000275836"/>
    </source>
</evidence>
<name>A0A3P2RCD9_WEIVI</name>
<dbReference type="Pfam" id="PF04326">
    <property type="entry name" value="SLFN_AlbA_2"/>
    <property type="match status" value="1"/>
</dbReference>
<protein>
    <submittedName>
        <fullName evidence="2">ATP-binding protein</fullName>
    </submittedName>
</protein>
<keyword evidence="2" id="KW-0547">Nucleotide-binding</keyword>
<sequence>MTLSEEQLRQFISTPEDEFHDFKEMWYGPQENTELIKDIFSFANTAHHKDCYLIIGVSDDGKCVGVSDDPNRKNQQMIIDMIRGTPIAGEVIPKIRMDTFAIDDNEIDVITIHDIDNLPIFLDSDYPKHPKGNKVIHAGQIFVRNYDVNTPINGTASFDQTEMLWRKRMGMDLPIKARYGKILDDVTNWKYFENRNWENGYIYTLDPDFIIELREDDTSRDQAAAYSLKQFRTKMSWRWIDLKYRGTVIESFLGVFVDGTRAFYVTPNIGFVKGLGSYPHQSYYKFVRTSLEYKVQGMIENVPNALAGSSEQKVPFNSSIVVYDTVHEQDYVEQHILEEFPTMNGVVDVTDEEIGRTIGGMLMDFNKGDFEVEKPQVEYMLKQLKTAEFINNHKLSLTQTIE</sequence>